<dbReference type="EMBL" id="JACHGB010000009">
    <property type="protein sequence ID" value="MBB5273854.1"/>
    <property type="molecule type" value="Genomic_DNA"/>
</dbReference>
<dbReference type="Proteomes" id="UP000532440">
    <property type="component" value="Unassembled WGS sequence"/>
</dbReference>
<evidence type="ECO:0000256" key="4">
    <source>
        <dbReference type="ARBA" id="ARBA00023172"/>
    </source>
</evidence>
<comment type="caution">
    <text evidence="7">The sequence shown here is derived from an EMBL/GenBank/DDBJ whole genome shotgun (WGS) entry which is preliminary data.</text>
</comment>
<keyword evidence="6" id="KW-1133">Transmembrane helix</keyword>
<keyword evidence="8" id="KW-1185">Reference proteome</keyword>
<comment type="similarity">
    <text evidence="2">Belongs to the RmuC family.</text>
</comment>
<evidence type="ECO:0000256" key="3">
    <source>
        <dbReference type="ARBA" id="ARBA00023054"/>
    </source>
</evidence>
<proteinExistence type="inferred from homology"/>
<organism evidence="7 8">
    <name type="scientific">Quisquiliibacterium transsilvanicum</name>
    <dbReference type="NCBI Taxonomy" id="1549638"/>
    <lineage>
        <taxon>Bacteria</taxon>
        <taxon>Pseudomonadati</taxon>
        <taxon>Pseudomonadota</taxon>
        <taxon>Betaproteobacteria</taxon>
        <taxon>Burkholderiales</taxon>
        <taxon>Burkholderiaceae</taxon>
        <taxon>Quisquiliibacterium</taxon>
    </lineage>
</organism>
<dbReference type="PANTHER" id="PTHR30563:SF0">
    <property type="entry name" value="DNA RECOMBINATION PROTEIN RMUC"/>
    <property type="match status" value="1"/>
</dbReference>
<evidence type="ECO:0000256" key="6">
    <source>
        <dbReference type="SAM" id="Phobius"/>
    </source>
</evidence>
<protein>
    <submittedName>
        <fullName evidence="7">DNA recombination protein RmuC</fullName>
    </submittedName>
</protein>
<keyword evidence="6" id="KW-0812">Transmembrane</keyword>
<dbReference type="PANTHER" id="PTHR30563">
    <property type="entry name" value="DNA RECOMBINATION PROTEIN RMUC"/>
    <property type="match status" value="1"/>
</dbReference>
<evidence type="ECO:0000256" key="2">
    <source>
        <dbReference type="ARBA" id="ARBA00009840"/>
    </source>
</evidence>
<name>A0A7W8MB68_9BURK</name>
<keyword evidence="6" id="KW-0472">Membrane</keyword>
<feature type="compositionally biased region" description="Acidic residues" evidence="5">
    <location>
        <begin position="448"/>
        <end position="459"/>
    </location>
</feature>
<sequence>MTAEGTIALPPGLMLLGLLVLAALAVGLLVVLLLRRPPDPGPAIEELAVRQAAATERMVRSLREEFASQSRQDRQELTGALNRFGGALNQQMASIAGVQNAQIDRFAGQLDRLTEANEKRLGEVRATLEARLRELHLDNASRLEEMRRTVDEKLHATLEQRLGESFRQVSERLEEVHRGLGEMRTLASDVGDLKRVLTNVKSRGVWGEVQLAALLEQMLVPEQYAVNVATVPGSGERVEFAIRLPGTAEDAPVWLPIDAKFPREDYERLLQAHEQADAPGAEAAMRQLEQRLRVEAKSIRDKYLSPPHTTDFALMFLPVEGLYAEAVRRPGLIDDLQRLHRVVIAGPTTLSAILSSLQMGFRTLAVEKRSSEVWQLLGAVKTEFGKFGDMVAKAREQVDKASRTLGAYETRSRAIERRLRDVQALPESAATRSLLGEEPQAEPQEAVSQEDSDSTEENP</sequence>
<keyword evidence="4" id="KW-0233">DNA recombination</keyword>
<evidence type="ECO:0000313" key="8">
    <source>
        <dbReference type="Proteomes" id="UP000532440"/>
    </source>
</evidence>
<reference evidence="7 8" key="1">
    <citation type="submission" date="2020-08" db="EMBL/GenBank/DDBJ databases">
        <title>Genomic Encyclopedia of Type Strains, Phase IV (KMG-IV): sequencing the most valuable type-strain genomes for metagenomic binning, comparative biology and taxonomic classification.</title>
        <authorList>
            <person name="Goeker M."/>
        </authorList>
    </citation>
    <scope>NUCLEOTIDE SEQUENCE [LARGE SCALE GENOMIC DNA]</scope>
    <source>
        <strain evidence="7 8">DSM 29781</strain>
    </source>
</reference>
<dbReference type="GO" id="GO:0006310">
    <property type="term" value="P:DNA recombination"/>
    <property type="evidence" value="ECO:0007669"/>
    <property type="project" value="UniProtKB-KW"/>
</dbReference>
<dbReference type="InterPro" id="IPR003798">
    <property type="entry name" value="DNA_recombination_RmuC"/>
</dbReference>
<keyword evidence="3" id="KW-0175">Coiled coil</keyword>
<gene>
    <name evidence="7" type="ORF">HNQ70_003886</name>
</gene>
<accession>A0A7W8MB68</accession>
<evidence type="ECO:0000313" key="7">
    <source>
        <dbReference type="EMBL" id="MBB5273854.1"/>
    </source>
</evidence>
<comment type="function">
    <text evidence="1">Involved in DNA recombination.</text>
</comment>
<feature type="transmembrane region" description="Helical" evidence="6">
    <location>
        <begin position="12"/>
        <end position="34"/>
    </location>
</feature>
<evidence type="ECO:0000256" key="1">
    <source>
        <dbReference type="ARBA" id="ARBA00003416"/>
    </source>
</evidence>
<dbReference type="AlphaFoldDB" id="A0A7W8MB68"/>
<feature type="region of interest" description="Disordered" evidence="5">
    <location>
        <begin position="428"/>
        <end position="459"/>
    </location>
</feature>
<dbReference type="Pfam" id="PF02646">
    <property type="entry name" value="RmuC"/>
    <property type="match status" value="1"/>
</dbReference>
<evidence type="ECO:0000256" key="5">
    <source>
        <dbReference type="SAM" id="MobiDB-lite"/>
    </source>
</evidence>